<organism evidence="1 2">
    <name type="scientific">Mesorhabditis belari</name>
    <dbReference type="NCBI Taxonomy" id="2138241"/>
    <lineage>
        <taxon>Eukaryota</taxon>
        <taxon>Metazoa</taxon>
        <taxon>Ecdysozoa</taxon>
        <taxon>Nematoda</taxon>
        <taxon>Chromadorea</taxon>
        <taxon>Rhabditida</taxon>
        <taxon>Rhabditina</taxon>
        <taxon>Rhabditomorpha</taxon>
        <taxon>Rhabditoidea</taxon>
        <taxon>Rhabditidae</taxon>
        <taxon>Mesorhabditinae</taxon>
        <taxon>Mesorhabditis</taxon>
    </lineage>
</organism>
<dbReference type="Gene3D" id="1.10.510.10">
    <property type="entry name" value="Transferase(Phosphotransferase) domain 1"/>
    <property type="match status" value="1"/>
</dbReference>
<proteinExistence type="predicted"/>
<sequence>MRNVIDDSRIVYSVATIVKWAQELFTSLVYLKKMRIAHRDIKPENIFVAKHFVLKNLFKADVYGAGLVLWEIIERKLFKKEESIRFSAATDCLKIEKLNNLIIRCSSSQIALERRIDAENALKVAISLEKYFAKYEFLPEIQPNQTCLTKPIGLESLEEQSLSTINPPDATFGSDHKENTEEKPKEIPLIVPTFLLNNVLPKIKRTTNLRNISVSWPLRKRNLTSPKAKVPIRLEICDMQLCNVNEYRAALASELLKTACLSDFNQFEQQILIKSDMDWKDEHQREFCRQMNIAIDEFWKYKEIK</sequence>
<dbReference type="AlphaFoldDB" id="A0AAF3J6C1"/>
<dbReference type="Proteomes" id="UP000887575">
    <property type="component" value="Unassembled WGS sequence"/>
</dbReference>
<dbReference type="PROSITE" id="PS00108">
    <property type="entry name" value="PROTEIN_KINASE_ST"/>
    <property type="match status" value="1"/>
</dbReference>
<accession>A0AAF3J6C1</accession>
<keyword evidence="1" id="KW-1185">Reference proteome</keyword>
<reference evidence="2" key="1">
    <citation type="submission" date="2024-02" db="UniProtKB">
        <authorList>
            <consortium name="WormBaseParasite"/>
        </authorList>
    </citation>
    <scope>IDENTIFICATION</scope>
</reference>
<evidence type="ECO:0000313" key="1">
    <source>
        <dbReference type="Proteomes" id="UP000887575"/>
    </source>
</evidence>
<dbReference type="WBParaSite" id="MBELARI_LOCUS18968">
    <property type="protein sequence ID" value="MBELARI_LOCUS18968"/>
    <property type="gene ID" value="MBELARI_LOCUS18968"/>
</dbReference>
<name>A0AAF3J6C1_9BILA</name>
<dbReference type="SUPFAM" id="SSF56112">
    <property type="entry name" value="Protein kinase-like (PK-like)"/>
    <property type="match status" value="1"/>
</dbReference>
<dbReference type="InterPro" id="IPR011009">
    <property type="entry name" value="Kinase-like_dom_sf"/>
</dbReference>
<dbReference type="InterPro" id="IPR008271">
    <property type="entry name" value="Ser/Thr_kinase_AS"/>
</dbReference>
<evidence type="ECO:0008006" key="3">
    <source>
        <dbReference type="Google" id="ProtNLM"/>
    </source>
</evidence>
<protein>
    <recommendedName>
        <fullName evidence="3">Protein kinase domain-containing protein</fullName>
    </recommendedName>
</protein>
<dbReference type="GO" id="GO:0004672">
    <property type="term" value="F:protein kinase activity"/>
    <property type="evidence" value="ECO:0007669"/>
    <property type="project" value="InterPro"/>
</dbReference>
<evidence type="ECO:0000313" key="2">
    <source>
        <dbReference type="WBParaSite" id="MBELARI_LOCUS18968"/>
    </source>
</evidence>